<dbReference type="InterPro" id="IPR007263">
    <property type="entry name" value="DCC1-like"/>
</dbReference>
<dbReference type="KEGG" id="rama:IDM48_01400"/>
<dbReference type="Proteomes" id="UP000516421">
    <property type="component" value="Chromosome"/>
</dbReference>
<keyword evidence="1" id="KW-0472">Membrane</keyword>
<accession>A0A7H2BKE0</accession>
<protein>
    <submittedName>
        <fullName evidence="2">DUF393 domain-containing protein</fullName>
    </submittedName>
</protein>
<dbReference type="GO" id="GO:0015035">
    <property type="term" value="F:protein-disulfide reductase activity"/>
    <property type="evidence" value="ECO:0007669"/>
    <property type="project" value="InterPro"/>
</dbReference>
<evidence type="ECO:0000313" key="3">
    <source>
        <dbReference type="Proteomes" id="UP000516421"/>
    </source>
</evidence>
<feature type="transmembrane region" description="Helical" evidence="1">
    <location>
        <begin position="50"/>
        <end position="71"/>
    </location>
</feature>
<keyword evidence="1" id="KW-1133">Transmembrane helix</keyword>
<proteinExistence type="predicted"/>
<evidence type="ECO:0000313" key="2">
    <source>
        <dbReference type="EMBL" id="QNV40136.1"/>
    </source>
</evidence>
<dbReference type="RefSeq" id="WP_190617732.1">
    <property type="nucleotide sequence ID" value="NZ_CP061538.1"/>
</dbReference>
<keyword evidence="3" id="KW-1185">Reference proteome</keyword>
<reference evidence="2 3" key="1">
    <citation type="submission" date="2020-09" db="EMBL/GenBank/DDBJ databases">
        <title>Investigation of environmental microbe.</title>
        <authorList>
            <person name="Ou Y."/>
            <person name="Kang Q."/>
        </authorList>
    </citation>
    <scope>NUCLEOTIDE SEQUENCE [LARGE SCALE GENOMIC DNA]</scope>
    <source>
        <strain evidence="2 3">KJZ-9</strain>
    </source>
</reference>
<name>A0A7H2BKE0_9MICC</name>
<dbReference type="Pfam" id="PF04134">
    <property type="entry name" value="DCC1-like"/>
    <property type="match status" value="1"/>
</dbReference>
<evidence type="ECO:0000256" key="1">
    <source>
        <dbReference type="SAM" id="Phobius"/>
    </source>
</evidence>
<gene>
    <name evidence="2" type="ORF">IDM48_01400</name>
</gene>
<dbReference type="AlphaFoldDB" id="A0A7H2BKE0"/>
<sequence>MSTLLFDPDCGLCTRAAALLRRLDLRADIEPGWREELIVHGVDLRRFERAIPFVLPTGQVAYGVVGIALALKTSHKRWARGTGVLLLFRPVRKVAEKIYGWVADHRGQLPGSTCSMR</sequence>
<keyword evidence="1" id="KW-0812">Transmembrane</keyword>
<dbReference type="EMBL" id="CP061538">
    <property type="protein sequence ID" value="QNV40136.1"/>
    <property type="molecule type" value="Genomic_DNA"/>
</dbReference>
<organism evidence="2 3">
    <name type="scientific">Rothia amarae</name>
    <dbReference type="NCBI Taxonomy" id="169480"/>
    <lineage>
        <taxon>Bacteria</taxon>
        <taxon>Bacillati</taxon>
        <taxon>Actinomycetota</taxon>
        <taxon>Actinomycetes</taxon>
        <taxon>Micrococcales</taxon>
        <taxon>Micrococcaceae</taxon>
        <taxon>Rothia</taxon>
    </lineage>
</organism>